<keyword evidence="3" id="KW-1185">Reference proteome</keyword>
<dbReference type="SUPFAM" id="SSF53474">
    <property type="entry name" value="alpha/beta-Hydrolases"/>
    <property type="match status" value="1"/>
</dbReference>
<dbReference type="Pfam" id="PF00561">
    <property type="entry name" value="Abhydrolase_1"/>
    <property type="match status" value="1"/>
</dbReference>
<keyword evidence="2" id="KW-0378">Hydrolase</keyword>
<dbReference type="OrthoDB" id="9798888at2"/>
<comment type="caution">
    <text evidence="2">The sequence shown here is derived from an EMBL/GenBank/DDBJ whole genome shotgun (WGS) entry which is preliminary data.</text>
</comment>
<feature type="domain" description="AB hydrolase-1" evidence="1">
    <location>
        <begin position="4"/>
        <end position="233"/>
    </location>
</feature>
<evidence type="ECO:0000259" key="1">
    <source>
        <dbReference type="Pfam" id="PF00561"/>
    </source>
</evidence>
<dbReference type="EMBL" id="SSOD01000003">
    <property type="protein sequence ID" value="THF63478.1"/>
    <property type="molecule type" value="Genomic_DNA"/>
</dbReference>
<dbReference type="InterPro" id="IPR029058">
    <property type="entry name" value="AB_hydrolase_fold"/>
</dbReference>
<dbReference type="PANTHER" id="PTHR43194">
    <property type="entry name" value="HYDROLASE ALPHA/BETA FOLD FAMILY"/>
    <property type="match status" value="1"/>
</dbReference>
<dbReference type="Proteomes" id="UP000307956">
    <property type="component" value="Unassembled WGS sequence"/>
</dbReference>
<name>A0A4S4AUB6_9RHOO</name>
<sequence length="246" mass="25722">MSRPLVLLHGWGLTARVWEALRAPMADVPVYAPDLPGHGDAPAVGSANLAAWTDRLAAGLPDGATVCGWSLGALLALDLAARHPRKVARLALIGATPRFVAADDWPHALDAATVTAFRSAFATDPAAVLRRFVALQVMGDARRRDVGAALTAALSTMEPDPARITALADGLAILAGTDLRGTLPGIAQPALLLHGEHDALMPADAARWLAPRLPGARLEIMAHCGHAPFLSRPADCAALLENFHRA</sequence>
<gene>
    <name evidence="2" type="ORF">E6O51_05340</name>
</gene>
<evidence type="ECO:0000313" key="2">
    <source>
        <dbReference type="EMBL" id="THF63478.1"/>
    </source>
</evidence>
<dbReference type="Gene3D" id="3.40.50.1820">
    <property type="entry name" value="alpha/beta hydrolase"/>
    <property type="match status" value="1"/>
</dbReference>
<accession>A0A4S4AUB6</accession>
<dbReference type="RefSeq" id="WP_136383929.1">
    <property type="nucleotide sequence ID" value="NZ_SSOD01000003.1"/>
</dbReference>
<proteinExistence type="predicted"/>
<organism evidence="2 3">
    <name type="scientific">Pseudothauera rhizosphaerae</name>
    <dbReference type="NCBI Taxonomy" id="2565932"/>
    <lineage>
        <taxon>Bacteria</taxon>
        <taxon>Pseudomonadati</taxon>
        <taxon>Pseudomonadota</taxon>
        <taxon>Betaproteobacteria</taxon>
        <taxon>Rhodocyclales</taxon>
        <taxon>Zoogloeaceae</taxon>
        <taxon>Pseudothauera</taxon>
    </lineage>
</organism>
<protein>
    <submittedName>
        <fullName evidence="2">Alpha/beta fold hydrolase</fullName>
    </submittedName>
</protein>
<dbReference type="GO" id="GO:0016787">
    <property type="term" value="F:hydrolase activity"/>
    <property type="evidence" value="ECO:0007669"/>
    <property type="project" value="UniProtKB-KW"/>
</dbReference>
<dbReference type="AlphaFoldDB" id="A0A4S4AUB6"/>
<dbReference type="PANTHER" id="PTHR43194:SF5">
    <property type="entry name" value="PIMELOYL-[ACYL-CARRIER PROTEIN] METHYL ESTER ESTERASE"/>
    <property type="match status" value="1"/>
</dbReference>
<reference evidence="2 3" key="1">
    <citation type="submission" date="2019-04" db="EMBL/GenBank/DDBJ databases">
        <title>Azoarcus rhizosphaerae sp. nov. isolated from rhizosphere of Ficus religiosa.</title>
        <authorList>
            <person name="Lin S.-Y."/>
            <person name="Hameed A."/>
            <person name="Hsu Y.-H."/>
            <person name="Young C.-C."/>
        </authorList>
    </citation>
    <scope>NUCLEOTIDE SEQUENCE [LARGE SCALE GENOMIC DNA]</scope>
    <source>
        <strain evidence="2 3">CC-YHH848</strain>
    </source>
</reference>
<dbReference type="InterPro" id="IPR050228">
    <property type="entry name" value="Carboxylesterase_BioH"/>
</dbReference>
<evidence type="ECO:0000313" key="3">
    <source>
        <dbReference type="Proteomes" id="UP000307956"/>
    </source>
</evidence>
<dbReference type="InterPro" id="IPR000073">
    <property type="entry name" value="AB_hydrolase_1"/>
</dbReference>